<dbReference type="InterPro" id="IPR011659">
    <property type="entry name" value="WD40"/>
</dbReference>
<dbReference type="Proteomes" id="UP000243438">
    <property type="component" value="Unassembled WGS sequence"/>
</dbReference>
<comment type="caution">
    <text evidence="1">The sequence shown here is derived from an EMBL/GenBank/DDBJ whole genome shotgun (WGS) entry which is preliminary data.</text>
</comment>
<accession>A0ABN0RU96</accession>
<proteinExistence type="predicted"/>
<dbReference type="Pfam" id="PF07676">
    <property type="entry name" value="PD40"/>
    <property type="match status" value="3"/>
</dbReference>
<keyword evidence="2" id="KW-1185">Reference proteome</keyword>
<organism evidence="1 2">
    <name type="scientific">Xylanibacter oryzae DSM 17970</name>
    <dbReference type="NCBI Taxonomy" id="915438"/>
    <lineage>
        <taxon>Bacteria</taxon>
        <taxon>Pseudomonadati</taxon>
        <taxon>Bacteroidota</taxon>
        <taxon>Bacteroidia</taxon>
        <taxon>Bacteroidales</taxon>
        <taxon>Prevotellaceae</taxon>
        <taxon>Xylanibacter</taxon>
    </lineage>
</organism>
<dbReference type="PROSITE" id="PS51257">
    <property type="entry name" value="PROKAR_LIPOPROTEIN"/>
    <property type="match status" value="1"/>
</dbReference>
<reference evidence="1" key="1">
    <citation type="submission" date="2013-07" db="EMBL/GenBank/DDBJ databases">
        <authorList>
            <consortium name="DOE Joint Genome Institute"/>
            <person name="Anderson I."/>
            <person name="Huntemann M."/>
            <person name="Han J."/>
            <person name="Chen A."/>
            <person name="Kyrpides N."/>
            <person name="Mavromatis K."/>
            <person name="Markowitz V."/>
            <person name="Palaniappan K."/>
            <person name="Ivanova N."/>
            <person name="Schaumberg A."/>
            <person name="Pati A."/>
            <person name="Liolios K."/>
            <person name="Nordberg H.P."/>
            <person name="Cantor M.N."/>
            <person name="Hua S.X."/>
            <person name="Woyke T."/>
        </authorList>
    </citation>
    <scope>NUCLEOTIDE SEQUENCE [LARGE SCALE GENOMIC DNA]</scope>
    <source>
        <strain evidence="1">DSM 17970</strain>
    </source>
</reference>
<dbReference type="EMBL" id="JFBS01000001">
    <property type="protein sequence ID" value="EXG77791.1"/>
    <property type="molecule type" value="Genomic_DNA"/>
</dbReference>
<protein>
    <submittedName>
        <fullName evidence="1">Periplasmic component of the Tol biopolymer transport system</fullName>
    </submittedName>
</protein>
<gene>
    <name evidence="1" type="ORF">XylorDRAFT_0138</name>
</gene>
<evidence type="ECO:0000313" key="2">
    <source>
        <dbReference type="Proteomes" id="UP000243438"/>
    </source>
</evidence>
<name>A0ABN0RU96_9BACT</name>
<dbReference type="SUPFAM" id="SSF82171">
    <property type="entry name" value="DPP6 N-terminal domain-like"/>
    <property type="match status" value="1"/>
</dbReference>
<sequence>MKIRHYLKFVFILITAILFTSCKKTVHIDNTLTELPPIFPDYKNVTIPPDLAPLHFELLDNSKYDDACAIFKAGNIEITVSEEGKQFKISKTKWNKLQKQSKTISVIIAVKKANKWIAYAPFHFFISKDAIDGYIAYRLIEPGYERWSEMGIYQRCLRNYDEKAIITNKATGHNCMNCHSFCKQSPDRMLFHMRKDFGGTYIINGNDIEKLNTKTNKTISPLVYPSWHPSGNYVAFSVNTTKQMFHTTNRNRVEVFDCASDVVVYDVNKHEIVTSPLLSSKTSFETFPTFSADGNTLYFCTADSMNIPADYDKVKYSICSISFNQKTRQFGNRIDTIFNAKTKNKSASFPRVSPDGRFLMFTLSNYGNFSIWHREANLCMIDLRTGKDINIDALNSNEAESYHSWSSNSRWVIFSSRRIDGLYTRPFIAHINNNGKVSKPFLLPQDDINYYNLLQKSYNIPEFVKGSVKINSYLIMKEARYGNLISVKAL</sequence>
<dbReference type="Gene3D" id="2.120.10.30">
    <property type="entry name" value="TolB, C-terminal domain"/>
    <property type="match status" value="2"/>
</dbReference>
<dbReference type="InterPro" id="IPR011042">
    <property type="entry name" value="6-blade_b-propeller_TolB-like"/>
</dbReference>
<dbReference type="RefSeq" id="WP_036876071.1">
    <property type="nucleotide sequence ID" value="NZ_KK073873.1"/>
</dbReference>
<evidence type="ECO:0000313" key="1">
    <source>
        <dbReference type="EMBL" id="EXG77791.1"/>
    </source>
</evidence>